<protein>
    <recommendedName>
        <fullName evidence="1">Cyclic nucleotide-binding domain-containing protein</fullName>
    </recommendedName>
</protein>
<dbReference type="OrthoDB" id="5418400at2"/>
<dbReference type="EMBL" id="AP021874">
    <property type="protein sequence ID" value="BBO71303.1"/>
    <property type="molecule type" value="Genomic_DNA"/>
</dbReference>
<dbReference type="SUPFAM" id="SSF51206">
    <property type="entry name" value="cAMP-binding domain-like"/>
    <property type="match status" value="1"/>
</dbReference>
<dbReference type="InterPro" id="IPR014710">
    <property type="entry name" value="RmlC-like_jellyroll"/>
</dbReference>
<dbReference type="Gene3D" id="2.60.120.10">
    <property type="entry name" value="Jelly Rolls"/>
    <property type="match status" value="1"/>
</dbReference>
<evidence type="ECO:0000313" key="2">
    <source>
        <dbReference type="EMBL" id="BBO71303.1"/>
    </source>
</evidence>
<gene>
    <name evidence="2" type="ORF">DSCA_52330</name>
</gene>
<dbReference type="KEGG" id="dalk:DSCA_52330"/>
<dbReference type="Pfam" id="PF00027">
    <property type="entry name" value="cNMP_binding"/>
    <property type="match status" value="1"/>
</dbReference>
<name>A0A5K7YT82_9BACT</name>
<accession>A0A5K7YT82</accession>
<dbReference type="InterPro" id="IPR000595">
    <property type="entry name" value="cNMP-bd_dom"/>
</dbReference>
<evidence type="ECO:0000313" key="3">
    <source>
        <dbReference type="Proteomes" id="UP000427906"/>
    </source>
</evidence>
<sequence>MEKPEMQATLQSCRFLKNISPVHLETISGFCSIDHYEAGTYIFRQGDFGEDLFIIVDGYVFLERAMDIGSHKGSVVIDALGKGRTLGCWSTLLGEPHVLLSSANCQKDSTVIRLKGGELRKCMEEDTAFGFFMLERLSFLLRDRIQAAYGAMDKI</sequence>
<evidence type="ECO:0000259" key="1">
    <source>
        <dbReference type="PROSITE" id="PS50042"/>
    </source>
</evidence>
<dbReference type="Proteomes" id="UP000427906">
    <property type="component" value="Chromosome"/>
</dbReference>
<dbReference type="InterPro" id="IPR018490">
    <property type="entry name" value="cNMP-bd_dom_sf"/>
</dbReference>
<dbReference type="RefSeq" id="WP_155319164.1">
    <property type="nucleotide sequence ID" value="NZ_AP021874.1"/>
</dbReference>
<dbReference type="CDD" id="cd00038">
    <property type="entry name" value="CAP_ED"/>
    <property type="match status" value="1"/>
</dbReference>
<dbReference type="PROSITE" id="PS50042">
    <property type="entry name" value="CNMP_BINDING_3"/>
    <property type="match status" value="1"/>
</dbReference>
<organism evidence="2 3">
    <name type="scientific">Desulfosarcina alkanivorans</name>
    <dbReference type="NCBI Taxonomy" id="571177"/>
    <lineage>
        <taxon>Bacteria</taxon>
        <taxon>Pseudomonadati</taxon>
        <taxon>Thermodesulfobacteriota</taxon>
        <taxon>Desulfobacteria</taxon>
        <taxon>Desulfobacterales</taxon>
        <taxon>Desulfosarcinaceae</taxon>
        <taxon>Desulfosarcina</taxon>
    </lineage>
</organism>
<keyword evidence="3" id="KW-1185">Reference proteome</keyword>
<dbReference type="AlphaFoldDB" id="A0A5K7YT82"/>
<feature type="domain" description="Cyclic nucleotide-binding" evidence="1">
    <location>
        <begin position="15"/>
        <end position="96"/>
    </location>
</feature>
<proteinExistence type="predicted"/>
<reference evidence="2 3" key="1">
    <citation type="submission" date="2019-11" db="EMBL/GenBank/DDBJ databases">
        <title>Comparative genomics of hydrocarbon-degrading Desulfosarcina strains.</title>
        <authorList>
            <person name="Watanabe M."/>
            <person name="Kojima H."/>
            <person name="Fukui M."/>
        </authorList>
    </citation>
    <scope>NUCLEOTIDE SEQUENCE [LARGE SCALE GENOMIC DNA]</scope>
    <source>
        <strain evidence="2 3">PL12</strain>
    </source>
</reference>